<dbReference type="InterPro" id="IPR050811">
    <property type="entry name" value="Phosphate_ABC_transporter"/>
</dbReference>
<feature type="domain" description="PBP" evidence="6">
    <location>
        <begin position="50"/>
        <end position="306"/>
    </location>
</feature>
<evidence type="ECO:0000256" key="4">
    <source>
        <dbReference type="RuleBase" id="RU367119"/>
    </source>
</evidence>
<sequence length="363" mass="39801">MNVTLKELAIALRAAPKAIALGTLALTACTTTPNTSTQTETQTQQSPQLTAATNTADTSVRVDGSSTVYPITQAVAKEFQSTQDSQAQISVDFSGTSGGFEKFCAGEIDVAGASRPILTAEMEACNKNSVRYIELPVAFDALTIAVHPQNNWAQDITVAELKRMWEPAAEGKITRWNQVRSSWPDRPFKLYGAGRQSGTFDYFTEAVVGETRASRNDYIASEDDNVLVEGISKDPDALGYFGFSYLEENQNKLKALAVDNGAGAVVPSRKTVENNEYQPLSRPLFIYVNAQYAQKKPAVKDFVNFYNKQAPTLVSSVGYVPLPEEAYDLNERHFYTGKVGTVFEGEAELNITISELLRRQAKF</sequence>
<reference evidence="7 8" key="1">
    <citation type="submission" date="2020-10" db="EMBL/GenBank/DDBJ databases">
        <authorList>
            <person name="Castelo-Branco R."/>
            <person name="Eusebio N."/>
            <person name="Adriana R."/>
            <person name="Vieira A."/>
            <person name="Brugerolle De Fraissinette N."/>
            <person name="Rezende De Castro R."/>
            <person name="Schneider M.P."/>
            <person name="Vasconcelos V."/>
            <person name="Leao P.N."/>
        </authorList>
    </citation>
    <scope>NUCLEOTIDE SEQUENCE [LARGE SCALE GENOMIC DNA]</scope>
    <source>
        <strain evidence="7 8">LEGE 06123</strain>
    </source>
</reference>
<keyword evidence="8" id="KW-1185">Reference proteome</keyword>
<evidence type="ECO:0000256" key="3">
    <source>
        <dbReference type="ARBA" id="ARBA00022729"/>
    </source>
</evidence>
<dbReference type="CDD" id="cd13654">
    <property type="entry name" value="PBP2_phosphate_like_2"/>
    <property type="match status" value="1"/>
</dbReference>
<accession>A0ABR9V0W2</accession>
<dbReference type="RefSeq" id="WP_193934835.1">
    <property type="nucleotide sequence ID" value="NZ_CAWPMZ010000146.1"/>
</dbReference>
<protein>
    <recommendedName>
        <fullName evidence="4">Phosphate-binding protein</fullName>
    </recommendedName>
</protein>
<keyword evidence="3" id="KW-0732">Signal</keyword>
<dbReference type="Proteomes" id="UP000651156">
    <property type="component" value="Unassembled WGS sequence"/>
</dbReference>
<keyword evidence="2 4" id="KW-0813">Transport</keyword>
<dbReference type="PROSITE" id="PS51257">
    <property type="entry name" value="PROKAR_LIPOPROTEIN"/>
    <property type="match status" value="1"/>
</dbReference>
<dbReference type="InterPro" id="IPR024370">
    <property type="entry name" value="PBP_domain"/>
</dbReference>
<dbReference type="PANTHER" id="PTHR30570">
    <property type="entry name" value="PERIPLASMIC PHOSPHATE BINDING COMPONENT OF PHOSPHATE ABC TRANSPORTER"/>
    <property type="match status" value="1"/>
</dbReference>
<comment type="similarity">
    <text evidence="1 4">Belongs to the PstS family.</text>
</comment>
<dbReference type="NCBIfam" id="TIGR02136">
    <property type="entry name" value="ptsS_2"/>
    <property type="match status" value="1"/>
</dbReference>
<evidence type="ECO:0000256" key="5">
    <source>
        <dbReference type="SAM" id="MobiDB-lite"/>
    </source>
</evidence>
<evidence type="ECO:0000313" key="7">
    <source>
        <dbReference type="EMBL" id="MBE9193450.1"/>
    </source>
</evidence>
<evidence type="ECO:0000313" key="8">
    <source>
        <dbReference type="Proteomes" id="UP000651156"/>
    </source>
</evidence>
<keyword evidence="4" id="KW-0592">Phosphate transport</keyword>
<organism evidence="7 8">
    <name type="scientific">Gloeocapsopsis crepidinum LEGE 06123</name>
    <dbReference type="NCBI Taxonomy" id="588587"/>
    <lineage>
        <taxon>Bacteria</taxon>
        <taxon>Bacillati</taxon>
        <taxon>Cyanobacteriota</taxon>
        <taxon>Cyanophyceae</taxon>
        <taxon>Oscillatoriophycideae</taxon>
        <taxon>Chroococcales</taxon>
        <taxon>Chroococcaceae</taxon>
        <taxon>Gloeocapsopsis</taxon>
    </lineage>
</organism>
<dbReference type="InterPro" id="IPR011862">
    <property type="entry name" value="Phos-bd"/>
</dbReference>
<evidence type="ECO:0000259" key="6">
    <source>
        <dbReference type="Pfam" id="PF12849"/>
    </source>
</evidence>
<dbReference type="PANTHER" id="PTHR30570:SF1">
    <property type="entry name" value="PHOSPHATE-BINDING PROTEIN PSTS"/>
    <property type="match status" value="1"/>
</dbReference>
<evidence type="ECO:0000256" key="1">
    <source>
        <dbReference type="ARBA" id="ARBA00008725"/>
    </source>
</evidence>
<comment type="function">
    <text evidence="4">Involved in the system for phosphate transport across the cytoplasmic membrane.</text>
</comment>
<dbReference type="EMBL" id="JADEWN010000096">
    <property type="protein sequence ID" value="MBE9193450.1"/>
    <property type="molecule type" value="Genomic_DNA"/>
</dbReference>
<proteinExistence type="inferred from homology"/>
<dbReference type="Pfam" id="PF12849">
    <property type="entry name" value="PBP_like_2"/>
    <property type="match status" value="1"/>
</dbReference>
<feature type="region of interest" description="Disordered" evidence="5">
    <location>
        <begin position="32"/>
        <end position="55"/>
    </location>
</feature>
<gene>
    <name evidence="7" type="ORF">IQ230_24545</name>
</gene>
<feature type="compositionally biased region" description="Low complexity" evidence="5">
    <location>
        <begin position="32"/>
        <end position="50"/>
    </location>
</feature>
<comment type="caution">
    <text evidence="7">The sequence shown here is derived from an EMBL/GenBank/DDBJ whole genome shotgun (WGS) entry which is preliminary data.</text>
</comment>
<dbReference type="Gene3D" id="3.40.190.10">
    <property type="entry name" value="Periplasmic binding protein-like II"/>
    <property type="match status" value="2"/>
</dbReference>
<evidence type="ECO:0000256" key="2">
    <source>
        <dbReference type="ARBA" id="ARBA00022448"/>
    </source>
</evidence>
<name>A0ABR9V0W2_9CHRO</name>
<dbReference type="SUPFAM" id="SSF53850">
    <property type="entry name" value="Periplasmic binding protein-like II"/>
    <property type="match status" value="1"/>
</dbReference>